<evidence type="ECO:0000313" key="2">
    <source>
        <dbReference type="EMBL" id="GJT31304.1"/>
    </source>
</evidence>
<protein>
    <submittedName>
        <fullName evidence="2">Uncharacterized protein</fullName>
    </submittedName>
</protein>
<accession>A0ABQ5D2I1</accession>
<name>A0ABQ5D2I1_9ASTR</name>
<proteinExistence type="predicted"/>
<keyword evidence="3" id="KW-1185">Reference proteome</keyword>
<dbReference type="Proteomes" id="UP001151760">
    <property type="component" value="Unassembled WGS sequence"/>
</dbReference>
<feature type="region of interest" description="Disordered" evidence="1">
    <location>
        <begin position="204"/>
        <end position="226"/>
    </location>
</feature>
<evidence type="ECO:0000256" key="1">
    <source>
        <dbReference type="SAM" id="MobiDB-lite"/>
    </source>
</evidence>
<feature type="compositionally biased region" description="Basic and acidic residues" evidence="1">
    <location>
        <begin position="50"/>
        <end position="80"/>
    </location>
</feature>
<sequence>MYVPSPFITTVRPWFATIGYSGEIGAKGTLKKSKNPGAKSGLRRKQYSKHTSESKTEASKSKTGQSDKETQSSWAKDKSPSHPSPSTPVVDEMHKEAQQVAGGPTSLGATSEEGAHPQLSSGTNPSVLVDQTKSARDGLKTAHTKSGTNKESRADEISKKIKMGDLSNLMKDTRYAFFTPDSPQAKPIIVSDENFPQWWNTTKDVSSAGQATASPAEGEKNTNPAIKDVEPNLYDELVDLLCIDVVT</sequence>
<evidence type="ECO:0000313" key="3">
    <source>
        <dbReference type="Proteomes" id="UP001151760"/>
    </source>
</evidence>
<comment type="caution">
    <text evidence="2">The sequence shown here is derived from an EMBL/GenBank/DDBJ whole genome shotgun (WGS) entry which is preliminary data.</text>
</comment>
<dbReference type="EMBL" id="BQNB010014694">
    <property type="protein sequence ID" value="GJT31304.1"/>
    <property type="molecule type" value="Genomic_DNA"/>
</dbReference>
<organism evidence="2 3">
    <name type="scientific">Tanacetum coccineum</name>
    <dbReference type="NCBI Taxonomy" id="301880"/>
    <lineage>
        <taxon>Eukaryota</taxon>
        <taxon>Viridiplantae</taxon>
        <taxon>Streptophyta</taxon>
        <taxon>Embryophyta</taxon>
        <taxon>Tracheophyta</taxon>
        <taxon>Spermatophyta</taxon>
        <taxon>Magnoliopsida</taxon>
        <taxon>eudicotyledons</taxon>
        <taxon>Gunneridae</taxon>
        <taxon>Pentapetalae</taxon>
        <taxon>asterids</taxon>
        <taxon>campanulids</taxon>
        <taxon>Asterales</taxon>
        <taxon>Asteraceae</taxon>
        <taxon>Asteroideae</taxon>
        <taxon>Anthemideae</taxon>
        <taxon>Anthemidinae</taxon>
        <taxon>Tanacetum</taxon>
    </lineage>
</organism>
<feature type="compositionally biased region" description="Polar residues" evidence="1">
    <location>
        <begin position="204"/>
        <end position="213"/>
    </location>
</feature>
<reference evidence="2" key="2">
    <citation type="submission" date="2022-01" db="EMBL/GenBank/DDBJ databases">
        <authorList>
            <person name="Yamashiro T."/>
            <person name="Shiraishi A."/>
            <person name="Satake H."/>
            <person name="Nakayama K."/>
        </authorList>
    </citation>
    <scope>NUCLEOTIDE SEQUENCE</scope>
</reference>
<feature type="region of interest" description="Disordered" evidence="1">
    <location>
        <begin position="25"/>
        <end position="156"/>
    </location>
</feature>
<reference evidence="2" key="1">
    <citation type="journal article" date="2022" name="Int. J. Mol. Sci.">
        <title>Draft Genome of Tanacetum Coccineum: Genomic Comparison of Closely Related Tanacetum-Family Plants.</title>
        <authorList>
            <person name="Yamashiro T."/>
            <person name="Shiraishi A."/>
            <person name="Nakayama K."/>
            <person name="Satake H."/>
        </authorList>
    </citation>
    <scope>NUCLEOTIDE SEQUENCE</scope>
</reference>
<gene>
    <name evidence="2" type="ORF">Tco_0911579</name>
</gene>
<feature type="compositionally biased region" description="Polar residues" evidence="1">
    <location>
        <begin position="118"/>
        <end position="132"/>
    </location>
</feature>